<protein>
    <submittedName>
        <fullName evidence="1">Uncharacterized protein</fullName>
    </submittedName>
</protein>
<comment type="caution">
    <text evidence="1">The sequence shown here is derived from an EMBL/GenBank/DDBJ whole genome shotgun (WGS) entry which is preliminary data.</text>
</comment>
<dbReference type="Proteomes" id="UP001434883">
    <property type="component" value="Unassembled WGS sequence"/>
</dbReference>
<evidence type="ECO:0000313" key="1">
    <source>
        <dbReference type="EMBL" id="MEQ2207500.1"/>
    </source>
</evidence>
<accession>A0ABV0RHD6</accession>
<sequence>MTNKDDYSILFYKIENNEVILIQGEHKIHTPAMITYTVEPQMIHTPGKFINIFLLTRSNINVLEWPSQSPDLILLTELKIRVMAERPSNLKDLRLITKDK</sequence>
<evidence type="ECO:0000313" key="2">
    <source>
        <dbReference type="Proteomes" id="UP001434883"/>
    </source>
</evidence>
<gene>
    <name evidence="1" type="ORF">XENOCAPTIV_013530</name>
</gene>
<organism evidence="1 2">
    <name type="scientific">Xenoophorus captivus</name>
    <dbReference type="NCBI Taxonomy" id="1517983"/>
    <lineage>
        <taxon>Eukaryota</taxon>
        <taxon>Metazoa</taxon>
        <taxon>Chordata</taxon>
        <taxon>Craniata</taxon>
        <taxon>Vertebrata</taxon>
        <taxon>Euteleostomi</taxon>
        <taxon>Actinopterygii</taxon>
        <taxon>Neopterygii</taxon>
        <taxon>Teleostei</taxon>
        <taxon>Neoteleostei</taxon>
        <taxon>Acanthomorphata</taxon>
        <taxon>Ovalentaria</taxon>
        <taxon>Atherinomorphae</taxon>
        <taxon>Cyprinodontiformes</taxon>
        <taxon>Goodeidae</taxon>
        <taxon>Xenoophorus</taxon>
    </lineage>
</organism>
<name>A0ABV0RHD6_9TELE</name>
<reference evidence="1 2" key="1">
    <citation type="submission" date="2021-06" db="EMBL/GenBank/DDBJ databases">
        <authorList>
            <person name="Palmer J.M."/>
        </authorList>
    </citation>
    <scope>NUCLEOTIDE SEQUENCE [LARGE SCALE GENOMIC DNA]</scope>
    <source>
        <strain evidence="1 2">XC_2019</strain>
        <tissue evidence="1">Muscle</tissue>
    </source>
</reference>
<keyword evidence="2" id="KW-1185">Reference proteome</keyword>
<dbReference type="EMBL" id="JAHRIN010044828">
    <property type="protein sequence ID" value="MEQ2207500.1"/>
    <property type="molecule type" value="Genomic_DNA"/>
</dbReference>
<proteinExistence type="predicted"/>